<dbReference type="AlphaFoldDB" id="A0A1H2WQL8"/>
<gene>
    <name evidence="1" type="ORF">SAMN04487892_2388</name>
</gene>
<accession>A0A1H2WQL8</accession>
<protein>
    <submittedName>
        <fullName evidence="1">Uncharacterized protein</fullName>
    </submittedName>
</protein>
<sequence length="208" mass="23784">MAKKQLENIFLSASIPLPERDEKYQANCDVIAIRDAVIALVTTILPHYRLIWGGHPSITPLIYHVMQKMEINIQEHLTLYQSDFFSQFYPEDNNKFKNVIITPRGADRDSSLEIMRQRMIAGNQYRAGIFIGGMEGVEDEHNMFLKNHAASLVLPIASTGAAAKIIYERNSYAPDTRLLEDYAYASLFRDYLLNDNSNNYGEEGIYQL</sequence>
<name>A0A1H2WQL8_9FLAO</name>
<dbReference type="InterPro" id="IPR041197">
    <property type="entry name" value="LD_cluster3"/>
</dbReference>
<dbReference type="OrthoDB" id="5525437at2"/>
<dbReference type="STRING" id="1073328.SAMN05216294_1008"/>
<dbReference type="EMBL" id="FNMY01000003">
    <property type="protein sequence ID" value="SDW82855.1"/>
    <property type="molecule type" value="Genomic_DNA"/>
</dbReference>
<proteinExistence type="predicted"/>
<dbReference type="Pfam" id="PF18180">
    <property type="entry name" value="LD_cluster3"/>
    <property type="match status" value="1"/>
</dbReference>
<keyword evidence="2" id="KW-1185">Reference proteome</keyword>
<evidence type="ECO:0000313" key="1">
    <source>
        <dbReference type="EMBL" id="SDW82855.1"/>
    </source>
</evidence>
<evidence type="ECO:0000313" key="2">
    <source>
        <dbReference type="Proteomes" id="UP000199592"/>
    </source>
</evidence>
<dbReference type="Proteomes" id="UP000199592">
    <property type="component" value="Unassembled WGS sequence"/>
</dbReference>
<reference evidence="2" key="1">
    <citation type="submission" date="2016-10" db="EMBL/GenBank/DDBJ databases">
        <authorList>
            <person name="Varghese N."/>
            <person name="Submissions S."/>
        </authorList>
    </citation>
    <scope>NUCLEOTIDE SEQUENCE [LARGE SCALE GENOMIC DNA]</scope>
    <source>
        <strain evidence="2">DSM 25030</strain>
    </source>
</reference>
<organism evidence="1 2">
    <name type="scientific">Flagellimonas zhangzhouensis</name>
    <dbReference type="NCBI Taxonomy" id="1073328"/>
    <lineage>
        <taxon>Bacteria</taxon>
        <taxon>Pseudomonadati</taxon>
        <taxon>Bacteroidota</taxon>
        <taxon>Flavobacteriia</taxon>
        <taxon>Flavobacteriales</taxon>
        <taxon>Flavobacteriaceae</taxon>
        <taxon>Flagellimonas</taxon>
    </lineage>
</organism>
<dbReference type="RefSeq" id="WP_090293288.1">
    <property type="nucleotide sequence ID" value="NZ_FNKI01000001.1"/>
</dbReference>